<feature type="compositionally biased region" description="Basic and acidic residues" evidence="1">
    <location>
        <begin position="32"/>
        <end position="41"/>
    </location>
</feature>
<dbReference type="AlphaFoldDB" id="A0A934S839"/>
<feature type="region of interest" description="Disordered" evidence="1">
    <location>
        <begin position="1"/>
        <end position="42"/>
    </location>
</feature>
<evidence type="ECO:0000313" key="3">
    <source>
        <dbReference type="Proteomes" id="UP000617628"/>
    </source>
</evidence>
<accession>A0A934S839</accession>
<proteinExistence type="predicted"/>
<organism evidence="2 3">
    <name type="scientific">Pelagicoccus mobilis</name>
    <dbReference type="NCBI Taxonomy" id="415221"/>
    <lineage>
        <taxon>Bacteria</taxon>
        <taxon>Pseudomonadati</taxon>
        <taxon>Verrucomicrobiota</taxon>
        <taxon>Opitutia</taxon>
        <taxon>Puniceicoccales</taxon>
        <taxon>Pelagicoccaceae</taxon>
        <taxon>Pelagicoccus</taxon>
    </lineage>
</organism>
<feature type="compositionally biased region" description="Polar residues" evidence="1">
    <location>
        <begin position="18"/>
        <end position="29"/>
    </location>
</feature>
<evidence type="ECO:0000313" key="2">
    <source>
        <dbReference type="EMBL" id="MBK1880593.1"/>
    </source>
</evidence>
<dbReference type="Proteomes" id="UP000617628">
    <property type="component" value="Unassembled WGS sequence"/>
</dbReference>
<sequence>MMEEIWRRAAEPERLVAESQSVSEQSPAVSSEPKEQARDWKSQLQRTAEDEISFTEQLLAEGEREGGLLLAVTLGDLDVDRLEAHFVELMARDLEDYRALEFAGRILEEIARREPELGVALLSALSPAEKERLVPSVAKGWTLRDPAGAFDWIGSAWIEADGDYIDRALQNDLYVNAMDALVGGLRDYGLAAETLLTLKDPELKKELTELVAHRIVRDGPENALDRLVEMETAYFDTSVMDEVAEQWAARDGVGAAAWVLENESEMSSSGVRSIAKQLTLGAGEESLAEFHRGLATIGKRDAVAAEAARLKARREPYVSADWVSAIERPEARRAAVFDALYEIGYEDFTASVNYIDIVYESDDVERVPVVYSTLKDWVSVDLDAVAGYLGSGRANLSAALSEELLLEMEARLPQG</sequence>
<comment type="caution">
    <text evidence="2">The sequence shown here is derived from an EMBL/GenBank/DDBJ whole genome shotgun (WGS) entry which is preliminary data.</text>
</comment>
<feature type="compositionally biased region" description="Basic and acidic residues" evidence="1">
    <location>
        <begin position="1"/>
        <end position="16"/>
    </location>
</feature>
<name>A0A934S839_9BACT</name>
<keyword evidence="3" id="KW-1185">Reference proteome</keyword>
<reference evidence="2" key="1">
    <citation type="submission" date="2021-01" db="EMBL/GenBank/DDBJ databases">
        <title>Modified the classification status of verrucomicrobia.</title>
        <authorList>
            <person name="Feng X."/>
        </authorList>
    </citation>
    <scope>NUCLEOTIDE SEQUENCE</scope>
    <source>
        <strain evidence="2">KCTC 13126</strain>
    </source>
</reference>
<dbReference type="EMBL" id="JAENIL010000102">
    <property type="protein sequence ID" value="MBK1880593.1"/>
    <property type="molecule type" value="Genomic_DNA"/>
</dbReference>
<evidence type="ECO:0000256" key="1">
    <source>
        <dbReference type="SAM" id="MobiDB-lite"/>
    </source>
</evidence>
<protein>
    <submittedName>
        <fullName evidence="2">Uncharacterized protein</fullName>
    </submittedName>
</protein>
<gene>
    <name evidence="2" type="ORF">JIN87_27145</name>
</gene>